<name>A0A8H2ZHS5_9SACH</name>
<reference evidence="3 4" key="1">
    <citation type="submission" date="2020-05" db="EMBL/GenBank/DDBJ databases">
        <authorList>
            <person name="Casaregola S."/>
            <person name="Devillers H."/>
            <person name="Grondin C."/>
        </authorList>
    </citation>
    <scope>NUCLEOTIDE SEQUENCE [LARGE SCALE GENOMIC DNA]</scope>
    <source>
        <strain evidence="3 4">CLIB 1767</strain>
    </source>
</reference>
<keyword evidence="4" id="KW-1185">Reference proteome</keyword>
<comment type="caution">
    <text evidence="3">The sequence shown here is derived from an EMBL/GenBank/DDBJ whole genome shotgun (WGS) entry which is preliminary data.</text>
</comment>
<dbReference type="EMBL" id="CAEFZW010000008">
    <property type="protein sequence ID" value="CAB4256089.1"/>
    <property type="molecule type" value="Genomic_DNA"/>
</dbReference>
<gene>
    <name evidence="3" type="ORF">KABA2_08S02992</name>
</gene>
<sequence length="157" mass="17626">MKYSWNIIEICYFCREENSVSGILVLSFKCALGILVGVLLSAIPAPVSPVSLSFLFPLLDSCVPNTETEQSFSHKNALRCFGPRRKEPEKRGGRDRHGTRQRGDGRGEVFPVPFVRCISVRAMSWYVALRCVVSVCLQCIIPYFHPVSLLCSQLFLP</sequence>
<proteinExistence type="predicted"/>
<organism evidence="3 4">
    <name type="scientific">Maudiozyma barnettii</name>
    <dbReference type="NCBI Taxonomy" id="61262"/>
    <lineage>
        <taxon>Eukaryota</taxon>
        <taxon>Fungi</taxon>
        <taxon>Dikarya</taxon>
        <taxon>Ascomycota</taxon>
        <taxon>Saccharomycotina</taxon>
        <taxon>Saccharomycetes</taxon>
        <taxon>Saccharomycetales</taxon>
        <taxon>Saccharomycetaceae</taxon>
        <taxon>Maudiozyma</taxon>
    </lineage>
</organism>
<protein>
    <submittedName>
        <fullName evidence="3">Uncharacterized protein</fullName>
    </submittedName>
</protein>
<dbReference type="AlphaFoldDB" id="A0A8H2ZHS5"/>
<keyword evidence="2" id="KW-0472">Membrane</keyword>
<dbReference type="GeneID" id="64859159"/>
<feature type="transmembrane region" description="Helical" evidence="2">
    <location>
        <begin position="20"/>
        <end position="43"/>
    </location>
</feature>
<accession>A0A8H2ZHS5</accession>
<evidence type="ECO:0000313" key="4">
    <source>
        <dbReference type="Proteomes" id="UP000644660"/>
    </source>
</evidence>
<dbReference type="Proteomes" id="UP000644660">
    <property type="component" value="Unassembled WGS sequence"/>
</dbReference>
<evidence type="ECO:0000313" key="3">
    <source>
        <dbReference type="EMBL" id="CAB4256089.1"/>
    </source>
</evidence>
<keyword evidence="2" id="KW-1133">Transmembrane helix</keyword>
<feature type="region of interest" description="Disordered" evidence="1">
    <location>
        <begin position="83"/>
        <end position="104"/>
    </location>
</feature>
<evidence type="ECO:0000256" key="2">
    <source>
        <dbReference type="SAM" id="Phobius"/>
    </source>
</evidence>
<keyword evidence="2" id="KW-0812">Transmembrane</keyword>
<feature type="compositionally biased region" description="Basic and acidic residues" evidence="1">
    <location>
        <begin position="84"/>
        <end position="104"/>
    </location>
</feature>
<evidence type="ECO:0000256" key="1">
    <source>
        <dbReference type="SAM" id="MobiDB-lite"/>
    </source>
</evidence>
<dbReference type="RefSeq" id="XP_041407933.1">
    <property type="nucleotide sequence ID" value="XM_041551999.1"/>
</dbReference>